<accession>A0ACB9FZ11</accession>
<reference evidence="2" key="1">
    <citation type="journal article" date="2022" name="Mol. Ecol. Resour.">
        <title>The genomes of chicory, endive, great burdock and yacon provide insights into Asteraceae palaeo-polyploidization history and plant inulin production.</title>
        <authorList>
            <person name="Fan W."/>
            <person name="Wang S."/>
            <person name="Wang H."/>
            <person name="Wang A."/>
            <person name="Jiang F."/>
            <person name="Liu H."/>
            <person name="Zhao H."/>
            <person name="Xu D."/>
            <person name="Zhang Y."/>
        </authorList>
    </citation>
    <scope>NUCLEOTIDE SEQUENCE [LARGE SCALE GENOMIC DNA]</scope>
    <source>
        <strain evidence="2">cv. Yunnan</strain>
    </source>
</reference>
<organism evidence="1 2">
    <name type="scientific">Smallanthus sonchifolius</name>
    <dbReference type="NCBI Taxonomy" id="185202"/>
    <lineage>
        <taxon>Eukaryota</taxon>
        <taxon>Viridiplantae</taxon>
        <taxon>Streptophyta</taxon>
        <taxon>Embryophyta</taxon>
        <taxon>Tracheophyta</taxon>
        <taxon>Spermatophyta</taxon>
        <taxon>Magnoliopsida</taxon>
        <taxon>eudicotyledons</taxon>
        <taxon>Gunneridae</taxon>
        <taxon>Pentapetalae</taxon>
        <taxon>asterids</taxon>
        <taxon>campanulids</taxon>
        <taxon>Asterales</taxon>
        <taxon>Asteraceae</taxon>
        <taxon>Asteroideae</taxon>
        <taxon>Heliantheae alliance</taxon>
        <taxon>Millerieae</taxon>
        <taxon>Smallanthus</taxon>
    </lineage>
</organism>
<keyword evidence="2" id="KW-1185">Reference proteome</keyword>
<dbReference type="Proteomes" id="UP001056120">
    <property type="component" value="Linkage Group LG15"/>
</dbReference>
<name>A0ACB9FZ11_9ASTR</name>
<evidence type="ECO:0000313" key="1">
    <source>
        <dbReference type="EMBL" id="KAI3776056.1"/>
    </source>
</evidence>
<comment type="caution">
    <text evidence="1">The sequence shown here is derived from an EMBL/GenBank/DDBJ whole genome shotgun (WGS) entry which is preliminary data.</text>
</comment>
<dbReference type="EMBL" id="CM042032">
    <property type="protein sequence ID" value="KAI3776056.1"/>
    <property type="molecule type" value="Genomic_DNA"/>
</dbReference>
<gene>
    <name evidence="1" type="ORF">L1987_45816</name>
</gene>
<sequence length="265" mass="30437">MFELTRSITDDDLDDEEGGDEEKGNNESEEEDDDEKEVEYDVVEDEVVEERLVEDEVIDNEEVRDEVVANKENAEVVMDENVVENIPEETETEKDENDVEKLLASVPFLQIGHPTKKDDINQEKRLKTLSQALKSPYVNRKVAMGEKMTTTETLVTNYIFKDTDASKYEIVFQSSITGNDFYKVVFESFYPNVQVVANALDAFSELLNFEEQKRSLDSKFRLYGTCTMLKKTACAYLDTIGCNICKTMEISEIKRVEMTCRTLNN</sequence>
<protein>
    <submittedName>
        <fullName evidence="1">Uncharacterized protein</fullName>
    </submittedName>
</protein>
<proteinExistence type="predicted"/>
<evidence type="ECO:0000313" key="2">
    <source>
        <dbReference type="Proteomes" id="UP001056120"/>
    </source>
</evidence>
<reference evidence="1 2" key="2">
    <citation type="journal article" date="2022" name="Mol. Ecol. Resour.">
        <title>The genomes of chicory, endive, great burdock and yacon provide insights into Asteraceae paleo-polyploidization history and plant inulin production.</title>
        <authorList>
            <person name="Fan W."/>
            <person name="Wang S."/>
            <person name="Wang H."/>
            <person name="Wang A."/>
            <person name="Jiang F."/>
            <person name="Liu H."/>
            <person name="Zhao H."/>
            <person name="Xu D."/>
            <person name="Zhang Y."/>
        </authorList>
    </citation>
    <scope>NUCLEOTIDE SEQUENCE [LARGE SCALE GENOMIC DNA]</scope>
    <source>
        <strain evidence="2">cv. Yunnan</strain>
        <tissue evidence="1">Leaves</tissue>
    </source>
</reference>